<proteinExistence type="predicted"/>
<keyword evidence="2" id="KW-0732">Signal</keyword>
<feature type="compositionally biased region" description="Basic and acidic residues" evidence="1">
    <location>
        <begin position="97"/>
        <end position="108"/>
    </location>
</feature>
<feature type="signal peptide" evidence="2">
    <location>
        <begin position="1"/>
        <end position="32"/>
    </location>
</feature>
<feature type="compositionally biased region" description="Basic and acidic residues" evidence="1">
    <location>
        <begin position="179"/>
        <end position="190"/>
    </location>
</feature>
<feature type="compositionally biased region" description="Basic and acidic residues" evidence="1">
    <location>
        <begin position="159"/>
        <end position="168"/>
    </location>
</feature>
<accession>A0A180GIB9</accession>
<dbReference type="EnsemblFungi" id="PTTG_12457-t43_1">
    <property type="protein sequence ID" value="PTTG_12457-t43_1-p1"/>
    <property type="gene ID" value="PTTG_12457"/>
</dbReference>
<dbReference type="VEuPathDB" id="FungiDB:PTTG_12457"/>
<gene>
    <name evidence="3" type="ORF">PTTG_12457</name>
</gene>
<name>A0A180GIB9_PUCT1</name>
<sequence>MSSVKKDQVITASFSRNTLLLLLFLLATFSSARPIVSEINPTETSISKRGIFAATAKEAVASTQTFKDSGEALSETKNAQGAHSGLPSKANLGQSTKNEKLEDVKELNLKQAPETKPSTPNGKDIFDASAPLDSKPAKLKQIPAGGVKSEGGKGNSEPFRGDQSRNEEAQVEPANVQKVKADQAKSEQLENIRPPPPSPISHLQDVNDAEGKSHFQRLWKESVDIPTPYKSGVLPERNPSELGGDGTPTF</sequence>
<keyword evidence="5" id="KW-1185">Reference proteome</keyword>
<organism evidence="3">
    <name type="scientific">Puccinia triticina (isolate 1-1 / race 1 (BBBD))</name>
    <name type="common">Brown leaf rust fungus</name>
    <dbReference type="NCBI Taxonomy" id="630390"/>
    <lineage>
        <taxon>Eukaryota</taxon>
        <taxon>Fungi</taxon>
        <taxon>Dikarya</taxon>
        <taxon>Basidiomycota</taxon>
        <taxon>Pucciniomycotina</taxon>
        <taxon>Pucciniomycetes</taxon>
        <taxon>Pucciniales</taxon>
        <taxon>Pucciniaceae</taxon>
        <taxon>Puccinia</taxon>
    </lineage>
</organism>
<dbReference type="AlphaFoldDB" id="A0A180GIB9"/>
<reference evidence="4 5" key="3">
    <citation type="journal article" date="2017" name="G3 (Bethesda)">
        <title>Comparative analysis highlights variable genome content of wheat rusts and divergence of the mating loci.</title>
        <authorList>
            <person name="Cuomo C.A."/>
            <person name="Bakkeren G."/>
            <person name="Khalil H.B."/>
            <person name="Panwar V."/>
            <person name="Joly D."/>
            <person name="Linning R."/>
            <person name="Sakthikumar S."/>
            <person name="Song X."/>
            <person name="Adiconis X."/>
            <person name="Fan L."/>
            <person name="Goldberg J.M."/>
            <person name="Levin J.Z."/>
            <person name="Young S."/>
            <person name="Zeng Q."/>
            <person name="Anikster Y."/>
            <person name="Bruce M."/>
            <person name="Wang M."/>
            <person name="Yin C."/>
            <person name="McCallum B."/>
            <person name="Szabo L.J."/>
            <person name="Hulbert S."/>
            <person name="Chen X."/>
            <person name="Fellers J.P."/>
        </authorList>
    </citation>
    <scope>NUCLEOTIDE SEQUENCE</scope>
    <source>
        <strain evidence="5">Isolate 1-1 / race 1 (BBBD)</strain>
        <strain evidence="4">isolate 1-1 / race 1 (BBBD)</strain>
    </source>
</reference>
<reference evidence="4" key="4">
    <citation type="submission" date="2025-05" db="UniProtKB">
        <authorList>
            <consortium name="EnsemblFungi"/>
        </authorList>
    </citation>
    <scope>IDENTIFICATION</scope>
    <source>
        <strain evidence="4">isolate 1-1 / race 1 (BBBD)</strain>
    </source>
</reference>
<evidence type="ECO:0000313" key="5">
    <source>
        <dbReference type="Proteomes" id="UP000005240"/>
    </source>
</evidence>
<reference evidence="3" key="1">
    <citation type="submission" date="2009-11" db="EMBL/GenBank/DDBJ databases">
        <authorList>
            <consortium name="The Broad Institute Genome Sequencing Platform"/>
            <person name="Ward D."/>
            <person name="Feldgarden M."/>
            <person name="Earl A."/>
            <person name="Young S.K."/>
            <person name="Zeng Q."/>
            <person name="Koehrsen M."/>
            <person name="Alvarado L."/>
            <person name="Berlin A."/>
            <person name="Bochicchio J."/>
            <person name="Borenstein D."/>
            <person name="Chapman S.B."/>
            <person name="Chen Z."/>
            <person name="Engels R."/>
            <person name="Freedman E."/>
            <person name="Gellesch M."/>
            <person name="Goldberg J."/>
            <person name="Griggs A."/>
            <person name="Gujja S."/>
            <person name="Heilman E."/>
            <person name="Heiman D."/>
            <person name="Hepburn T."/>
            <person name="Howarth C."/>
            <person name="Jen D."/>
            <person name="Larson L."/>
            <person name="Lewis B."/>
            <person name="Mehta T."/>
            <person name="Park D."/>
            <person name="Pearson M."/>
            <person name="Roberts A."/>
            <person name="Saif S."/>
            <person name="Shea T."/>
            <person name="Shenoy N."/>
            <person name="Sisk P."/>
            <person name="Stolte C."/>
            <person name="Sykes S."/>
            <person name="Thomson T."/>
            <person name="Walk T."/>
            <person name="White J."/>
            <person name="Yandava C."/>
            <person name="Izard J."/>
            <person name="Baranova O.V."/>
            <person name="Blanton J.M."/>
            <person name="Tanner A.C."/>
            <person name="Dewhirst F.E."/>
            <person name="Haas B."/>
            <person name="Nusbaum C."/>
            <person name="Birren B."/>
        </authorList>
    </citation>
    <scope>NUCLEOTIDE SEQUENCE [LARGE SCALE GENOMIC DNA]</scope>
    <source>
        <strain evidence="3">1-1 BBBD Race 1</strain>
    </source>
</reference>
<evidence type="ECO:0008006" key="6">
    <source>
        <dbReference type="Google" id="ProtNLM"/>
    </source>
</evidence>
<reference evidence="3" key="2">
    <citation type="submission" date="2016-05" db="EMBL/GenBank/DDBJ databases">
        <title>Comparative analysis highlights variable genome content of wheat rusts and divergence of the mating loci.</title>
        <authorList>
            <person name="Cuomo C.A."/>
            <person name="Bakkeren G."/>
            <person name="Szabo L."/>
            <person name="Khalil H."/>
            <person name="Joly D."/>
            <person name="Goldberg J."/>
            <person name="Young S."/>
            <person name="Zeng Q."/>
            <person name="Fellers J."/>
        </authorList>
    </citation>
    <scope>NUCLEOTIDE SEQUENCE [LARGE SCALE GENOMIC DNA]</scope>
    <source>
        <strain evidence="3">1-1 BBBD Race 1</strain>
    </source>
</reference>
<dbReference type="Proteomes" id="UP000005240">
    <property type="component" value="Unassembled WGS sequence"/>
</dbReference>
<feature type="chain" id="PRO_5008109937" description="RxLR effector protein" evidence="2">
    <location>
        <begin position="33"/>
        <end position="250"/>
    </location>
</feature>
<evidence type="ECO:0000313" key="3">
    <source>
        <dbReference type="EMBL" id="OAV91713.1"/>
    </source>
</evidence>
<feature type="region of interest" description="Disordered" evidence="1">
    <location>
        <begin position="67"/>
        <end position="250"/>
    </location>
</feature>
<evidence type="ECO:0000256" key="1">
    <source>
        <dbReference type="SAM" id="MobiDB-lite"/>
    </source>
</evidence>
<protein>
    <recommendedName>
        <fullName evidence="6">RxLR effector protein</fullName>
    </recommendedName>
</protein>
<evidence type="ECO:0000313" key="4">
    <source>
        <dbReference type="EnsemblFungi" id="PTTG_12457-t43_1-p1"/>
    </source>
</evidence>
<evidence type="ECO:0000256" key="2">
    <source>
        <dbReference type="SAM" id="SignalP"/>
    </source>
</evidence>
<feature type="compositionally biased region" description="Basic and acidic residues" evidence="1">
    <location>
        <begin position="209"/>
        <end position="223"/>
    </location>
</feature>
<dbReference type="EMBL" id="ADAS02000076">
    <property type="protein sequence ID" value="OAV91713.1"/>
    <property type="molecule type" value="Genomic_DNA"/>
</dbReference>